<dbReference type="FunFam" id="1.10.287.950:FF:000001">
    <property type="entry name" value="Methyl-accepting chemotaxis sensory transducer"/>
    <property type="match status" value="1"/>
</dbReference>
<protein>
    <submittedName>
        <fullName evidence="9">Chemotaxis protein</fullName>
    </submittedName>
</protein>
<dbReference type="Gene3D" id="6.10.340.10">
    <property type="match status" value="1"/>
</dbReference>
<keyword evidence="10" id="KW-1185">Reference proteome</keyword>
<evidence type="ECO:0000256" key="1">
    <source>
        <dbReference type="ARBA" id="ARBA00004370"/>
    </source>
</evidence>
<evidence type="ECO:0000256" key="6">
    <source>
        <dbReference type="SAM" id="Phobius"/>
    </source>
</evidence>
<dbReference type="Pfam" id="PF00672">
    <property type="entry name" value="HAMP"/>
    <property type="match status" value="1"/>
</dbReference>
<comment type="similarity">
    <text evidence="3">Belongs to the methyl-accepting chemotaxis (MCP) protein family.</text>
</comment>
<dbReference type="Pfam" id="PF12729">
    <property type="entry name" value="4HB_MCP_1"/>
    <property type="match status" value="1"/>
</dbReference>
<evidence type="ECO:0000256" key="5">
    <source>
        <dbReference type="SAM" id="Coils"/>
    </source>
</evidence>
<dbReference type="Gene3D" id="1.10.287.950">
    <property type="entry name" value="Methyl-accepting chemotaxis protein"/>
    <property type="match status" value="1"/>
</dbReference>
<dbReference type="OrthoDB" id="8712992at2"/>
<dbReference type="GO" id="GO:0007165">
    <property type="term" value="P:signal transduction"/>
    <property type="evidence" value="ECO:0007669"/>
    <property type="project" value="UniProtKB-KW"/>
</dbReference>
<feature type="transmembrane region" description="Helical" evidence="6">
    <location>
        <begin position="190"/>
        <end position="210"/>
    </location>
</feature>
<comment type="subcellular location">
    <subcellularLocation>
        <location evidence="1">Membrane</location>
    </subcellularLocation>
</comment>
<dbReference type="SUPFAM" id="SSF58104">
    <property type="entry name" value="Methyl-accepting chemotaxis protein (MCP) signaling domain"/>
    <property type="match status" value="1"/>
</dbReference>
<name>A0A254TBG4_9BURK</name>
<dbReference type="Proteomes" id="UP000197535">
    <property type="component" value="Unassembled WGS sequence"/>
</dbReference>
<dbReference type="CDD" id="cd19411">
    <property type="entry name" value="MCP2201-like_sensor"/>
    <property type="match status" value="1"/>
</dbReference>
<gene>
    <name evidence="9" type="ORF">AYR66_08210</name>
</gene>
<sequence length="572" mass="61219">MKISNLKIGMRLGLGFGLVLVLMIALALTSISRLASIERSLDGIVNQNNVMTKAAFEMRQSVLSIGLATRNLALMTDDKQKDRESDRIFDDRDEYASYVENLERLMTSEKGKEVLAKIAAAKAATEPLTDKVIDLLNEDNKEEAVKVLVNDVWPNQRKWLGAMDELVRMLDKMADTAVEDARASYKNTLILTWALGGAALVIGLGAAWLVTRSITRPLHEAVDVARRVAQGDLTGDVQVKSKDETGQLMEALKEMNDSLVRIVSQVRSGTETMTTASIEIATGNLDLSSRTEQQASSLQETASSMEELTSTVKANADNAAQANVLAQSASQVAVKGGAVVEQVVDTMGSINESARKISDIITVIDGIAFQTNILALNAAVEAARAGEQGRGFAVVAAEVRNLAQRSAGAAKEIKVLIEDSVHKVAAGSKLVDQAGATMHEVVESVKRVTDIMDEISSASREQTSGIEQINQAITQMDEATQQNAALVEQSAAAAEAMQEQAANLAELVNVFKLEQFADEQEPADAPEAEVPAVTNAVAPLPVAVVKKPAGLAPRNPKLAAAVRTGTDDWMEF</sequence>
<dbReference type="SMART" id="SM00304">
    <property type="entry name" value="HAMP"/>
    <property type="match status" value="1"/>
</dbReference>
<dbReference type="EMBL" id="LSTO01000001">
    <property type="protein sequence ID" value="OWW19497.1"/>
    <property type="molecule type" value="Genomic_DNA"/>
</dbReference>
<evidence type="ECO:0000259" key="7">
    <source>
        <dbReference type="PROSITE" id="PS50111"/>
    </source>
</evidence>
<dbReference type="InterPro" id="IPR051310">
    <property type="entry name" value="MCP_chemotaxis"/>
</dbReference>
<feature type="coiled-coil region" evidence="5">
    <location>
        <begin position="469"/>
        <end position="514"/>
    </location>
</feature>
<accession>A0A254TBG4</accession>
<dbReference type="GO" id="GO:0004888">
    <property type="term" value="F:transmembrane signaling receptor activity"/>
    <property type="evidence" value="ECO:0007669"/>
    <property type="project" value="TreeGrafter"/>
</dbReference>
<evidence type="ECO:0000313" key="10">
    <source>
        <dbReference type="Proteomes" id="UP000197535"/>
    </source>
</evidence>
<dbReference type="RefSeq" id="WP_088706405.1">
    <property type="nucleotide sequence ID" value="NZ_LSTO01000001.1"/>
</dbReference>
<dbReference type="PROSITE" id="PS50111">
    <property type="entry name" value="CHEMOTAXIS_TRANSDUC_2"/>
    <property type="match status" value="1"/>
</dbReference>
<proteinExistence type="inferred from homology"/>
<dbReference type="InterPro" id="IPR003660">
    <property type="entry name" value="HAMP_dom"/>
</dbReference>
<dbReference type="PROSITE" id="PS50885">
    <property type="entry name" value="HAMP"/>
    <property type="match status" value="1"/>
</dbReference>
<evidence type="ECO:0000256" key="4">
    <source>
        <dbReference type="PROSITE-ProRule" id="PRU00284"/>
    </source>
</evidence>
<evidence type="ECO:0000256" key="3">
    <source>
        <dbReference type="ARBA" id="ARBA00029447"/>
    </source>
</evidence>
<keyword evidence="6" id="KW-0812">Transmembrane</keyword>
<dbReference type="InterPro" id="IPR024478">
    <property type="entry name" value="HlyB_4HB_MCP"/>
</dbReference>
<organism evidence="9 10">
    <name type="scientific">Noviherbaspirillum denitrificans</name>
    <dbReference type="NCBI Taxonomy" id="1968433"/>
    <lineage>
        <taxon>Bacteria</taxon>
        <taxon>Pseudomonadati</taxon>
        <taxon>Pseudomonadota</taxon>
        <taxon>Betaproteobacteria</taxon>
        <taxon>Burkholderiales</taxon>
        <taxon>Oxalobacteraceae</taxon>
        <taxon>Noviherbaspirillum</taxon>
    </lineage>
</organism>
<evidence type="ECO:0000256" key="2">
    <source>
        <dbReference type="ARBA" id="ARBA00022481"/>
    </source>
</evidence>
<keyword evidence="4" id="KW-0807">Transducer</keyword>
<comment type="caution">
    <text evidence="9">The sequence shown here is derived from an EMBL/GenBank/DDBJ whole genome shotgun (WGS) entry which is preliminary data.</text>
</comment>
<feature type="domain" description="HAMP" evidence="8">
    <location>
        <begin position="212"/>
        <end position="264"/>
    </location>
</feature>
<keyword evidence="2" id="KW-0488">Methylation</keyword>
<dbReference type="Pfam" id="PF00015">
    <property type="entry name" value="MCPsignal"/>
    <property type="match status" value="1"/>
</dbReference>
<dbReference type="CDD" id="cd11386">
    <property type="entry name" value="MCP_signal"/>
    <property type="match status" value="1"/>
</dbReference>
<dbReference type="SMART" id="SM00283">
    <property type="entry name" value="MA"/>
    <property type="match status" value="1"/>
</dbReference>
<dbReference type="InterPro" id="IPR004089">
    <property type="entry name" value="MCPsignal_dom"/>
</dbReference>
<keyword evidence="6" id="KW-1133">Transmembrane helix</keyword>
<dbReference type="InterPro" id="IPR047347">
    <property type="entry name" value="YvaQ-like_sensor"/>
</dbReference>
<dbReference type="GO" id="GO:0005886">
    <property type="term" value="C:plasma membrane"/>
    <property type="evidence" value="ECO:0007669"/>
    <property type="project" value="TreeGrafter"/>
</dbReference>
<dbReference type="PANTHER" id="PTHR43531:SF14">
    <property type="entry name" value="METHYL-ACCEPTING CHEMOTAXIS PROTEIN I-RELATED"/>
    <property type="match status" value="1"/>
</dbReference>
<reference evidence="9 10" key="1">
    <citation type="submission" date="2016-02" db="EMBL/GenBank/DDBJ databases">
        <authorList>
            <person name="Wen L."/>
            <person name="He K."/>
            <person name="Yang H."/>
        </authorList>
    </citation>
    <scope>NUCLEOTIDE SEQUENCE [LARGE SCALE GENOMIC DNA]</scope>
    <source>
        <strain evidence="9 10">TSA40</strain>
    </source>
</reference>
<feature type="domain" description="Methyl-accepting transducer" evidence="7">
    <location>
        <begin position="269"/>
        <end position="498"/>
    </location>
</feature>
<dbReference type="PANTHER" id="PTHR43531">
    <property type="entry name" value="PROTEIN ICFG"/>
    <property type="match status" value="1"/>
</dbReference>
<dbReference type="AlphaFoldDB" id="A0A254TBG4"/>
<evidence type="ECO:0000259" key="8">
    <source>
        <dbReference type="PROSITE" id="PS50885"/>
    </source>
</evidence>
<keyword evidence="6" id="KW-0472">Membrane</keyword>
<keyword evidence="5" id="KW-0175">Coiled coil</keyword>
<dbReference type="GO" id="GO:0006935">
    <property type="term" value="P:chemotaxis"/>
    <property type="evidence" value="ECO:0007669"/>
    <property type="project" value="TreeGrafter"/>
</dbReference>
<dbReference type="CDD" id="cd06225">
    <property type="entry name" value="HAMP"/>
    <property type="match status" value="1"/>
</dbReference>
<evidence type="ECO:0000313" key="9">
    <source>
        <dbReference type="EMBL" id="OWW19497.1"/>
    </source>
</evidence>